<reference evidence="7" key="1">
    <citation type="submission" date="2025-05" db="UniProtKB">
        <authorList>
            <consortium name="RefSeq"/>
        </authorList>
    </citation>
    <scope>NUCLEOTIDE SEQUENCE [LARGE SCALE GENOMIC DNA]</scope>
</reference>
<name>A0ABM5FIM0_9SAUR</name>
<dbReference type="PANTHER" id="PTHR45710:SF8">
    <property type="entry name" value="RERATING FAMILY MEMBER 4"/>
    <property type="match status" value="1"/>
</dbReference>
<keyword evidence="7" id="KW-1185">Reference proteome</keyword>
<keyword evidence="4" id="KW-0430">Lectin</keyword>
<feature type="transmembrane region" description="Helical" evidence="5">
    <location>
        <begin position="27"/>
        <end position="46"/>
    </location>
</feature>
<sequence length="185" mass="21635">MSDLKHNCNLSSDYDEKNKEIVCTKRHGILVSFNLILWIIFTVFYLRILSEKPSCGEVPLPRHSPPCPPRWIWYQGNCYYFSEEERNWSSSQDFCSSHHASLARITNEENDFIHLLKGRDPFWIGLRKFPGQPWKWLNEDIAVLEVLGDGGDCAYLDNEFRASSARCRTTFHWMCSKPDVSEQPK</sequence>
<evidence type="ECO:0000256" key="2">
    <source>
        <dbReference type="ARBA" id="ARBA00004613"/>
    </source>
</evidence>
<dbReference type="InterPro" id="IPR033992">
    <property type="entry name" value="NKR-like_CTLD"/>
</dbReference>
<comment type="subcellular location">
    <subcellularLocation>
        <location evidence="1">Cell membrane</location>
        <topology evidence="1">Single-pass type II membrane protein</topology>
    </subcellularLocation>
    <subcellularLocation>
        <location evidence="2">Secreted</location>
    </subcellularLocation>
</comment>
<dbReference type="InterPro" id="IPR016187">
    <property type="entry name" value="CTDL_fold"/>
</dbReference>
<dbReference type="InterPro" id="IPR016186">
    <property type="entry name" value="C-type_lectin-like/link_sf"/>
</dbReference>
<dbReference type="GeneID" id="110070780"/>
<evidence type="ECO:0000256" key="3">
    <source>
        <dbReference type="ARBA" id="ARBA00022525"/>
    </source>
</evidence>
<evidence type="ECO:0000256" key="5">
    <source>
        <dbReference type="SAM" id="Phobius"/>
    </source>
</evidence>
<dbReference type="PROSITE" id="PS50041">
    <property type="entry name" value="C_TYPE_LECTIN_2"/>
    <property type="match status" value="1"/>
</dbReference>
<keyword evidence="5" id="KW-0812">Transmembrane</keyword>
<evidence type="ECO:0000313" key="7">
    <source>
        <dbReference type="Proteomes" id="UP001652642"/>
    </source>
</evidence>
<dbReference type="SMART" id="SM00034">
    <property type="entry name" value="CLECT"/>
    <property type="match status" value="1"/>
</dbReference>
<dbReference type="InterPro" id="IPR050828">
    <property type="entry name" value="C-type_lectin/matrix_domain"/>
</dbReference>
<feature type="domain" description="C-type lectin" evidence="6">
    <location>
        <begin position="74"/>
        <end position="176"/>
    </location>
</feature>
<dbReference type="CDD" id="cd03593">
    <property type="entry name" value="CLECT_NK_receptors_like"/>
    <property type="match status" value="1"/>
</dbReference>
<proteinExistence type="predicted"/>
<keyword evidence="5" id="KW-0472">Membrane</keyword>
<dbReference type="Proteomes" id="UP001652642">
    <property type="component" value="Chromosome 2"/>
</dbReference>
<protein>
    <submittedName>
        <fullName evidence="8">C-type lectin domain family 2 member D-like</fullName>
    </submittedName>
</protein>
<dbReference type="Gene3D" id="3.10.100.10">
    <property type="entry name" value="Mannose-Binding Protein A, subunit A"/>
    <property type="match status" value="1"/>
</dbReference>
<keyword evidence="5" id="KW-1133">Transmembrane helix</keyword>
<accession>A0ABM5FIM0</accession>
<evidence type="ECO:0000256" key="1">
    <source>
        <dbReference type="ARBA" id="ARBA00004401"/>
    </source>
</evidence>
<organism evidence="7 8">
    <name type="scientific">Pogona vitticeps</name>
    <name type="common">central bearded dragon</name>
    <dbReference type="NCBI Taxonomy" id="103695"/>
    <lineage>
        <taxon>Eukaryota</taxon>
        <taxon>Metazoa</taxon>
        <taxon>Chordata</taxon>
        <taxon>Craniata</taxon>
        <taxon>Vertebrata</taxon>
        <taxon>Euteleostomi</taxon>
        <taxon>Lepidosauria</taxon>
        <taxon>Squamata</taxon>
        <taxon>Bifurcata</taxon>
        <taxon>Unidentata</taxon>
        <taxon>Episquamata</taxon>
        <taxon>Toxicofera</taxon>
        <taxon>Iguania</taxon>
        <taxon>Acrodonta</taxon>
        <taxon>Agamidae</taxon>
        <taxon>Amphibolurinae</taxon>
        <taxon>Pogona</taxon>
    </lineage>
</organism>
<reference evidence="8" key="2">
    <citation type="submission" date="2025-08" db="UniProtKB">
        <authorList>
            <consortium name="RefSeq"/>
        </authorList>
    </citation>
    <scope>IDENTIFICATION</scope>
</reference>
<evidence type="ECO:0000256" key="4">
    <source>
        <dbReference type="ARBA" id="ARBA00022734"/>
    </source>
</evidence>
<gene>
    <name evidence="8" type="primary">LOC110070780</name>
</gene>
<dbReference type="SUPFAM" id="SSF56436">
    <property type="entry name" value="C-type lectin-like"/>
    <property type="match status" value="1"/>
</dbReference>
<dbReference type="Pfam" id="PF00059">
    <property type="entry name" value="Lectin_C"/>
    <property type="match status" value="1"/>
</dbReference>
<evidence type="ECO:0000313" key="8">
    <source>
        <dbReference type="RefSeq" id="XP_072845246.1"/>
    </source>
</evidence>
<evidence type="ECO:0000259" key="6">
    <source>
        <dbReference type="PROSITE" id="PS50041"/>
    </source>
</evidence>
<dbReference type="InterPro" id="IPR001304">
    <property type="entry name" value="C-type_lectin-like"/>
</dbReference>
<keyword evidence="3" id="KW-0964">Secreted</keyword>
<dbReference type="PANTHER" id="PTHR45710">
    <property type="entry name" value="C-TYPE LECTIN DOMAIN-CONTAINING PROTEIN 180"/>
    <property type="match status" value="1"/>
</dbReference>
<dbReference type="RefSeq" id="XP_072845246.1">
    <property type="nucleotide sequence ID" value="XM_072989145.1"/>
</dbReference>